<evidence type="ECO:0000256" key="1">
    <source>
        <dbReference type="SAM" id="MobiDB-lite"/>
    </source>
</evidence>
<protein>
    <submittedName>
        <fullName evidence="4">Allophanate hydrolase</fullName>
    </submittedName>
</protein>
<dbReference type="NCBIfam" id="NF006043">
    <property type="entry name" value="PRK08186.1"/>
    <property type="match status" value="1"/>
</dbReference>
<dbReference type="InterPro" id="IPR014085">
    <property type="entry name" value="Allophanate_hydrolase"/>
</dbReference>
<accession>A0ABP8PUI6</accession>
<dbReference type="Gene3D" id="3.10.490.10">
    <property type="entry name" value="Gamma-glutamyl cyclotransferase-like"/>
    <property type="match status" value="1"/>
</dbReference>
<dbReference type="NCBIfam" id="TIGR02713">
    <property type="entry name" value="allophanate_hyd"/>
    <property type="match status" value="1"/>
</dbReference>
<dbReference type="InterPro" id="IPR036928">
    <property type="entry name" value="AS_sf"/>
</dbReference>
<proteinExistence type="predicted"/>
<dbReference type="GO" id="GO:0016787">
    <property type="term" value="F:hydrolase activity"/>
    <property type="evidence" value="ECO:0007669"/>
    <property type="project" value="UniProtKB-KW"/>
</dbReference>
<sequence length="556" mass="58185">MSAVDRVLRAFADIDRVDRPEVWITLREPDDVLDEARQIDARVQRGETLPLAGLLVAVKDNVDVAGLPTTAGAPTFSRRPDTDATAVARLRSAGALVLGKTNLDQFATGLNGTRSPYGAVRNAWDPQRISGGSSSGSAVAVALGLVDAALGTDTAGSGRVPAALNGIWGVKPTKGRVPTTGVVPACRTLDCVTVFAQNRRLASFLVAIMTGPDGKDPRARPAAQTPQTHGRVGIPTAATLGELDDGWAAAFQRAVTRFEQAGYDIVELDIGPLLEAASLLYDGAFVAERYTAVGAEIESHPDQIGITLDATVARIILDGARPTAAELFRDIERLDLLRMAADELLAGIDCLLTPTTTGHPTIAEMHADPVGANSRLGRFTNFANLLDMASLAVPAGTIDGLPFGVMLTGPAWSDDTLAAIADTALETHVELFVAGAHLTGEPLNYQLTSLGARFQAATTTAPRYRLHALPTSPPKPALSVAEGGEAIEGEIWEVPSGQFGTFIALVPPPLAIGTVDLADGRAVKGFIGAAGAITDALDISASRSWRSWLREQAPLS</sequence>
<dbReference type="PANTHER" id="PTHR11895:SF169">
    <property type="entry name" value="GLUTAMYL-TRNA(GLN) AMIDOTRANSFERASE"/>
    <property type="match status" value="1"/>
</dbReference>
<feature type="region of interest" description="Disordered" evidence="1">
    <location>
        <begin position="214"/>
        <end position="233"/>
    </location>
</feature>
<dbReference type="RefSeq" id="WP_345188835.1">
    <property type="nucleotide sequence ID" value="NZ_BAABGP010000026.1"/>
</dbReference>
<evidence type="ECO:0000313" key="5">
    <source>
        <dbReference type="Proteomes" id="UP001500731"/>
    </source>
</evidence>
<feature type="domain" description="Amidase" evidence="2">
    <location>
        <begin position="20"/>
        <end position="417"/>
    </location>
</feature>
<evidence type="ECO:0000313" key="4">
    <source>
        <dbReference type="EMBL" id="GAA4491582.1"/>
    </source>
</evidence>
<keyword evidence="4" id="KW-0378">Hydrolase</keyword>
<name>A0ABP8PUI6_9MICO</name>
<dbReference type="Pfam" id="PF01425">
    <property type="entry name" value="Amidase"/>
    <property type="match status" value="1"/>
</dbReference>
<keyword evidence="5" id="KW-1185">Reference proteome</keyword>
<dbReference type="Gene3D" id="3.90.1300.10">
    <property type="entry name" value="Amidase signature (AS) domain"/>
    <property type="match status" value="1"/>
</dbReference>
<dbReference type="InterPro" id="IPR023631">
    <property type="entry name" value="Amidase_dom"/>
</dbReference>
<organism evidence="4 5">
    <name type="scientific">Microbacterium panaciterrae</name>
    <dbReference type="NCBI Taxonomy" id="985759"/>
    <lineage>
        <taxon>Bacteria</taxon>
        <taxon>Bacillati</taxon>
        <taxon>Actinomycetota</taxon>
        <taxon>Actinomycetes</taxon>
        <taxon>Micrococcales</taxon>
        <taxon>Microbacteriaceae</taxon>
        <taxon>Microbacterium</taxon>
    </lineage>
</organism>
<dbReference type="Proteomes" id="UP001500731">
    <property type="component" value="Unassembled WGS sequence"/>
</dbReference>
<dbReference type="Gene3D" id="1.20.58.1700">
    <property type="match status" value="1"/>
</dbReference>
<dbReference type="InterPro" id="IPR000120">
    <property type="entry name" value="Amidase"/>
</dbReference>
<feature type="domain" description="Allophanate hydrolase C-terminal" evidence="3">
    <location>
        <begin position="429"/>
        <end position="549"/>
    </location>
</feature>
<evidence type="ECO:0000259" key="2">
    <source>
        <dbReference type="Pfam" id="PF01425"/>
    </source>
</evidence>
<dbReference type="InterPro" id="IPR053844">
    <property type="entry name" value="AH_C"/>
</dbReference>
<evidence type="ECO:0000259" key="3">
    <source>
        <dbReference type="Pfam" id="PF21986"/>
    </source>
</evidence>
<dbReference type="Pfam" id="PF21986">
    <property type="entry name" value="AH_C"/>
    <property type="match status" value="1"/>
</dbReference>
<gene>
    <name evidence="4" type="ORF">GCM10023171_35680</name>
</gene>
<dbReference type="PANTHER" id="PTHR11895">
    <property type="entry name" value="TRANSAMIDASE"/>
    <property type="match status" value="1"/>
</dbReference>
<dbReference type="SUPFAM" id="SSF75304">
    <property type="entry name" value="Amidase signature (AS) enzymes"/>
    <property type="match status" value="1"/>
</dbReference>
<comment type="caution">
    <text evidence="4">The sequence shown here is derived from an EMBL/GenBank/DDBJ whole genome shotgun (WGS) entry which is preliminary data.</text>
</comment>
<dbReference type="EMBL" id="BAABGP010000026">
    <property type="protein sequence ID" value="GAA4491582.1"/>
    <property type="molecule type" value="Genomic_DNA"/>
</dbReference>
<reference evidence="5" key="1">
    <citation type="journal article" date="2019" name="Int. J. Syst. Evol. Microbiol.">
        <title>The Global Catalogue of Microorganisms (GCM) 10K type strain sequencing project: providing services to taxonomists for standard genome sequencing and annotation.</title>
        <authorList>
            <consortium name="The Broad Institute Genomics Platform"/>
            <consortium name="The Broad Institute Genome Sequencing Center for Infectious Disease"/>
            <person name="Wu L."/>
            <person name="Ma J."/>
        </authorList>
    </citation>
    <scope>NUCLEOTIDE SEQUENCE [LARGE SCALE GENOMIC DNA]</scope>
    <source>
        <strain evidence="5">JCM 17839</strain>
    </source>
</reference>